<organism evidence="9 10">
    <name type="scientific">Curvularia kusanoi</name>
    <name type="common">Cochliobolus kusanoi</name>
    <dbReference type="NCBI Taxonomy" id="90978"/>
    <lineage>
        <taxon>Eukaryota</taxon>
        <taxon>Fungi</taxon>
        <taxon>Dikarya</taxon>
        <taxon>Ascomycota</taxon>
        <taxon>Pezizomycotina</taxon>
        <taxon>Dothideomycetes</taxon>
        <taxon>Pleosporomycetidae</taxon>
        <taxon>Pleosporales</taxon>
        <taxon>Pleosporineae</taxon>
        <taxon>Pleosporaceae</taxon>
        <taxon>Curvularia</taxon>
    </lineage>
</organism>
<evidence type="ECO:0000256" key="2">
    <source>
        <dbReference type="ARBA" id="ARBA00022692"/>
    </source>
</evidence>
<keyword evidence="3 7" id="KW-1133">Transmembrane helix</keyword>
<evidence type="ECO:0000256" key="6">
    <source>
        <dbReference type="SAM" id="MobiDB-lite"/>
    </source>
</evidence>
<evidence type="ECO:0000313" key="9">
    <source>
        <dbReference type="EMBL" id="KAF3005199.1"/>
    </source>
</evidence>
<evidence type="ECO:0000256" key="5">
    <source>
        <dbReference type="ARBA" id="ARBA00038359"/>
    </source>
</evidence>
<dbReference type="EMBL" id="SWKU01000007">
    <property type="protein sequence ID" value="KAF3005199.1"/>
    <property type="molecule type" value="Genomic_DNA"/>
</dbReference>
<keyword evidence="10" id="KW-1185">Reference proteome</keyword>
<feature type="region of interest" description="Disordered" evidence="6">
    <location>
        <begin position="227"/>
        <end position="275"/>
    </location>
</feature>
<dbReference type="InterPro" id="IPR049326">
    <property type="entry name" value="Rhodopsin_dom_fungi"/>
</dbReference>
<feature type="transmembrane region" description="Helical" evidence="7">
    <location>
        <begin position="64"/>
        <end position="81"/>
    </location>
</feature>
<keyword evidence="4 7" id="KW-0472">Membrane</keyword>
<evidence type="ECO:0000313" key="10">
    <source>
        <dbReference type="Proteomes" id="UP000801428"/>
    </source>
</evidence>
<evidence type="ECO:0000256" key="7">
    <source>
        <dbReference type="SAM" id="Phobius"/>
    </source>
</evidence>
<comment type="caution">
    <text evidence="9">The sequence shown here is derived from an EMBL/GenBank/DDBJ whole genome shotgun (WGS) entry which is preliminary data.</text>
</comment>
<dbReference type="Proteomes" id="UP000801428">
    <property type="component" value="Unassembled WGS sequence"/>
</dbReference>
<keyword evidence="2 7" id="KW-0812">Transmembrane</keyword>
<dbReference type="OrthoDB" id="444631at2759"/>
<evidence type="ECO:0000256" key="1">
    <source>
        <dbReference type="ARBA" id="ARBA00004141"/>
    </source>
</evidence>
<dbReference type="PANTHER" id="PTHR33048">
    <property type="entry name" value="PTH11-LIKE INTEGRAL MEMBRANE PROTEIN (AFU_ORTHOLOGUE AFUA_5G11245)"/>
    <property type="match status" value="1"/>
</dbReference>
<dbReference type="GO" id="GO:0016020">
    <property type="term" value="C:membrane"/>
    <property type="evidence" value="ECO:0007669"/>
    <property type="project" value="UniProtKB-SubCell"/>
</dbReference>
<reference evidence="9" key="1">
    <citation type="submission" date="2019-04" db="EMBL/GenBank/DDBJ databases">
        <title>Sequencing of skin fungus with MAO and IRED activity.</title>
        <authorList>
            <person name="Marsaioli A.J."/>
            <person name="Bonatto J.M.C."/>
            <person name="Reis Junior O."/>
        </authorList>
    </citation>
    <scope>NUCLEOTIDE SEQUENCE</scope>
    <source>
        <strain evidence="9">30M1</strain>
    </source>
</reference>
<feature type="transmembrane region" description="Helical" evidence="7">
    <location>
        <begin position="182"/>
        <end position="205"/>
    </location>
</feature>
<proteinExistence type="inferred from homology"/>
<gene>
    <name evidence="9" type="ORF">E8E13_010796</name>
</gene>
<comment type="similarity">
    <text evidence="5">Belongs to the SAT4 family.</text>
</comment>
<evidence type="ECO:0000259" key="8">
    <source>
        <dbReference type="Pfam" id="PF20684"/>
    </source>
</evidence>
<feature type="transmembrane region" description="Helical" evidence="7">
    <location>
        <begin position="144"/>
        <end position="162"/>
    </location>
</feature>
<dbReference type="AlphaFoldDB" id="A0A9P4TG63"/>
<protein>
    <recommendedName>
        <fullName evidence="8">Rhodopsin domain-containing protein</fullName>
    </recommendedName>
</protein>
<feature type="domain" description="Rhodopsin" evidence="8">
    <location>
        <begin position="48"/>
        <end position="152"/>
    </location>
</feature>
<feature type="transmembrane region" description="Helical" evidence="7">
    <location>
        <begin position="31"/>
        <end position="52"/>
    </location>
</feature>
<comment type="subcellular location">
    <subcellularLocation>
        <location evidence="1">Membrane</location>
        <topology evidence="1">Multi-pass membrane protein</topology>
    </subcellularLocation>
</comment>
<name>A0A9P4TG63_CURKU</name>
<accession>A0A9P4TG63</accession>
<dbReference type="PANTHER" id="PTHR33048:SF47">
    <property type="entry name" value="INTEGRAL MEMBRANE PROTEIN-RELATED"/>
    <property type="match status" value="1"/>
</dbReference>
<sequence>MSKDGQILGAMPPPSGVIANFDTPESIAHRVIVISVLGAVIGIPVCLIRLYTKRRILRNFGWEDYLIISATIFALGFSSYVCYQTKNCLGVHIWDCPAPKFYALMKIGDIAGPILFNSATMFTKLSLGLFYLRISPFKFEFRMTVYAIMIVVCVVSLIRVEQVIHGMKVVPTDGTWGMVANFVWLLIEMWLGIICTCVPILYTFYRTQVTARRDPAQQGAFVAVQDPNSGQAAPRATDDSGYYTGNSTVITMDRIDPERPSSHASHDPGVRAASNKSLLVSVERCDD</sequence>
<evidence type="ECO:0000256" key="4">
    <source>
        <dbReference type="ARBA" id="ARBA00023136"/>
    </source>
</evidence>
<feature type="transmembrane region" description="Helical" evidence="7">
    <location>
        <begin position="110"/>
        <end position="132"/>
    </location>
</feature>
<evidence type="ECO:0000256" key="3">
    <source>
        <dbReference type="ARBA" id="ARBA00022989"/>
    </source>
</evidence>
<feature type="compositionally biased region" description="Basic and acidic residues" evidence="6">
    <location>
        <begin position="253"/>
        <end position="269"/>
    </location>
</feature>
<dbReference type="Pfam" id="PF20684">
    <property type="entry name" value="Fung_rhodopsin"/>
    <property type="match status" value="1"/>
</dbReference>
<dbReference type="InterPro" id="IPR052337">
    <property type="entry name" value="SAT4-like"/>
</dbReference>